<dbReference type="Proteomes" id="UP000053958">
    <property type="component" value="Unassembled WGS sequence"/>
</dbReference>
<name>A0A0F4YKC0_RASE3</name>
<dbReference type="GeneID" id="25319672"/>
<gene>
    <name evidence="1" type="ORF">T310_7399</name>
</gene>
<organism evidence="1 2">
    <name type="scientific">Rasamsonia emersonii (strain ATCC 16479 / CBS 393.64 / IMI 116815)</name>
    <dbReference type="NCBI Taxonomy" id="1408163"/>
    <lineage>
        <taxon>Eukaryota</taxon>
        <taxon>Fungi</taxon>
        <taxon>Dikarya</taxon>
        <taxon>Ascomycota</taxon>
        <taxon>Pezizomycotina</taxon>
        <taxon>Eurotiomycetes</taxon>
        <taxon>Eurotiomycetidae</taxon>
        <taxon>Eurotiales</taxon>
        <taxon>Trichocomaceae</taxon>
        <taxon>Rasamsonia</taxon>
    </lineage>
</organism>
<keyword evidence="2" id="KW-1185">Reference proteome</keyword>
<dbReference type="AlphaFoldDB" id="A0A0F4YKC0"/>
<proteinExistence type="predicted"/>
<dbReference type="RefSeq" id="XP_013325266.1">
    <property type="nucleotide sequence ID" value="XM_013469812.1"/>
</dbReference>
<sequence>MHDENERSRVASSSLSMDGNCMFRTVATLTDAVHSGSAYLGLACGIRRSQILFIPWQAVSAAPNSKWLHHMTTNPHSRLSGRLYGVLREVHTGRQTLEPFPGFWPQQARRGIQNSFLLQPSVETYRASKGTSLMLQLALTGTSSCPVASSPDWIELIVLSSVGSVLYSYIPNMTAVVIINHADTPYTTPLKQNKNNKINIRSAWHACQVRSNPIPWRIGVAFPSFVTGIN</sequence>
<protein>
    <submittedName>
        <fullName evidence="1">Uncharacterized protein</fullName>
    </submittedName>
</protein>
<evidence type="ECO:0000313" key="1">
    <source>
        <dbReference type="EMBL" id="KKA18654.1"/>
    </source>
</evidence>
<evidence type="ECO:0000313" key="2">
    <source>
        <dbReference type="Proteomes" id="UP000053958"/>
    </source>
</evidence>
<accession>A0A0F4YKC0</accession>
<dbReference type="EMBL" id="LASV01000432">
    <property type="protein sequence ID" value="KKA18654.1"/>
    <property type="molecule type" value="Genomic_DNA"/>
</dbReference>
<reference evidence="1 2" key="1">
    <citation type="submission" date="2015-04" db="EMBL/GenBank/DDBJ databases">
        <authorList>
            <person name="Heijne W.H."/>
            <person name="Fedorova N.D."/>
            <person name="Nierman W.C."/>
            <person name="Vollebregt A.W."/>
            <person name="Zhao Z."/>
            <person name="Wu L."/>
            <person name="Kumar M."/>
            <person name="Stam H."/>
            <person name="van den Berg M.A."/>
            <person name="Pel H.J."/>
        </authorList>
    </citation>
    <scope>NUCLEOTIDE SEQUENCE [LARGE SCALE GENOMIC DNA]</scope>
    <source>
        <strain evidence="1 2">CBS 393.64</strain>
    </source>
</reference>
<comment type="caution">
    <text evidence="1">The sequence shown here is derived from an EMBL/GenBank/DDBJ whole genome shotgun (WGS) entry which is preliminary data.</text>
</comment>